<organism evidence="1 2">
    <name type="scientific">Burkholderia cepacia</name>
    <name type="common">Pseudomonas cepacia</name>
    <dbReference type="NCBI Taxonomy" id="292"/>
    <lineage>
        <taxon>Bacteria</taxon>
        <taxon>Pseudomonadati</taxon>
        <taxon>Pseudomonadota</taxon>
        <taxon>Betaproteobacteria</taxon>
        <taxon>Burkholderiales</taxon>
        <taxon>Burkholderiaceae</taxon>
        <taxon>Burkholderia</taxon>
        <taxon>Burkholderia cepacia complex</taxon>
    </lineage>
</organism>
<proteinExistence type="predicted"/>
<comment type="caution">
    <text evidence="1">The sequence shown here is derived from an EMBL/GenBank/DDBJ whole genome shotgun (WGS) entry which is preliminary data.</text>
</comment>
<dbReference type="Proteomes" id="UP000069001">
    <property type="component" value="Unassembled WGS sequence"/>
</dbReference>
<gene>
    <name evidence="1" type="ORF">WS90_24700</name>
</gene>
<accession>A0A103ZAK7</accession>
<evidence type="ECO:0000313" key="2">
    <source>
        <dbReference type="Proteomes" id="UP000069001"/>
    </source>
</evidence>
<protein>
    <submittedName>
        <fullName evidence="1">Uncharacterized protein</fullName>
    </submittedName>
</protein>
<sequence length="145" mass="16013">MLKHFTFTFEQLTQHTEAEICAWMARAGLPELLKSERVQCRERAIGALTLWLALTSPRANASTFAVRAAHSADAARLFERVGQPEQAARMRAAPFAPRGLPAQTARTAAAVRLGQDQLDQLRVEQSSKDVRQISMQIETGAVRGE</sequence>
<name>A0A103ZAK7_BURCE</name>
<evidence type="ECO:0000313" key="1">
    <source>
        <dbReference type="EMBL" id="KVK76131.1"/>
    </source>
</evidence>
<dbReference type="EMBL" id="LOYH01000088">
    <property type="protein sequence ID" value="KVK76131.1"/>
    <property type="molecule type" value="Genomic_DNA"/>
</dbReference>
<dbReference type="RefSeq" id="WP_059731724.1">
    <property type="nucleotide sequence ID" value="NZ_LOYH01000088.1"/>
</dbReference>
<reference evidence="1 2" key="1">
    <citation type="submission" date="2015-11" db="EMBL/GenBank/DDBJ databases">
        <title>Expanding the genomic diversity of Burkholderia species for the development of highly accurate diagnostics.</title>
        <authorList>
            <person name="Sahl J."/>
            <person name="Keim P."/>
            <person name="Wagner D."/>
        </authorList>
    </citation>
    <scope>NUCLEOTIDE SEQUENCE [LARGE SCALE GENOMIC DNA]</scope>
    <source>
        <strain evidence="1 2">MSMB1302</strain>
    </source>
</reference>
<dbReference type="AlphaFoldDB" id="A0A103ZAK7"/>